<name>A0AAW1N3J3_POPJA</name>
<reference evidence="1 2" key="1">
    <citation type="journal article" date="2024" name="BMC Genomics">
        <title>De novo assembly and annotation of Popillia japonica's genome with initial clues to its potential as an invasive pest.</title>
        <authorList>
            <person name="Cucini C."/>
            <person name="Boschi S."/>
            <person name="Funari R."/>
            <person name="Cardaioli E."/>
            <person name="Iannotti N."/>
            <person name="Marturano G."/>
            <person name="Paoli F."/>
            <person name="Bruttini M."/>
            <person name="Carapelli A."/>
            <person name="Frati F."/>
            <person name="Nardi F."/>
        </authorList>
    </citation>
    <scope>NUCLEOTIDE SEQUENCE [LARGE SCALE GENOMIC DNA]</scope>
    <source>
        <strain evidence="1">DMR45628</strain>
    </source>
</reference>
<evidence type="ECO:0000313" key="1">
    <source>
        <dbReference type="EMBL" id="KAK9752547.1"/>
    </source>
</evidence>
<gene>
    <name evidence="1" type="ORF">QE152_g4092</name>
</gene>
<sequence length="80" mass="9121">MSNIEGGEGKGVRLTVPWAYQRETKNLSINVGKPLWINGVRNNGNEAHGLIKEKRRICRSTSENLCGLMEYETTETKRMR</sequence>
<comment type="caution">
    <text evidence="1">The sequence shown here is derived from an EMBL/GenBank/DDBJ whole genome shotgun (WGS) entry which is preliminary data.</text>
</comment>
<dbReference type="AlphaFoldDB" id="A0AAW1N3J3"/>
<organism evidence="1 2">
    <name type="scientific">Popillia japonica</name>
    <name type="common">Japanese beetle</name>
    <dbReference type="NCBI Taxonomy" id="7064"/>
    <lineage>
        <taxon>Eukaryota</taxon>
        <taxon>Metazoa</taxon>
        <taxon>Ecdysozoa</taxon>
        <taxon>Arthropoda</taxon>
        <taxon>Hexapoda</taxon>
        <taxon>Insecta</taxon>
        <taxon>Pterygota</taxon>
        <taxon>Neoptera</taxon>
        <taxon>Endopterygota</taxon>
        <taxon>Coleoptera</taxon>
        <taxon>Polyphaga</taxon>
        <taxon>Scarabaeiformia</taxon>
        <taxon>Scarabaeidae</taxon>
        <taxon>Rutelinae</taxon>
        <taxon>Popillia</taxon>
    </lineage>
</organism>
<keyword evidence="2" id="KW-1185">Reference proteome</keyword>
<proteinExistence type="predicted"/>
<accession>A0AAW1N3J3</accession>
<dbReference type="Proteomes" id="UP001458880">
    <property type="component" value="Unassembled WGS sequence"/>
</dbReference>
<evidence type="ECO:0000313" key="2">
    <source>
        <dbReference type="Proteomes" id="UP001458880"/>
    </source>
</evidence>
<protein>
    <submittedName>
        <fullName evidence="1">Uncharacterized protein</fullName>
    </submittedName>
</protein>
<dbReference type="EMBL" id="JASPKY010000019">
    <property type="protein sequence ID" value="KAK9752547.1"/>
    <property type="molecule type" value="Genomic_DNA"/>
</dbReference>